<dbReference type="PANTHER" id="PTHR21538:SF24">
    <property type="entry name" value="PH DOMAIN-CONTAINING PROTEIN"/>
    <property type="match status" value="1"/>
</dbReference>
<feature type="compositionally biased region" description="Low complexity" evidence="2">
    <location>
        <begin position="68"/>
        <end position="79"/>
    </location>
</feature>
<dbReference type="InterPro" id="IPR012966">
    <property type="entry name" value="AHD"/>
</dbReference>
<feature type="compositionally biased region" description="Polar residues" evidence="2">
    <location>
        <begin position="400"/>
        <end position="422"/>
    </location>
</feature>
<feature type="region of interest" description="Disordered" evidence="2">
    <location>
        <begin position="102"/>
        <end position="193"/>
    </location>
</feature>
<feature type="region of interest" description="Disordered" evidence="2">
    <location>
        <begin position="841"/>
        <end position="1005"/>
    </location>
</feature>
<keyword evidence="1" id="KW-0175">Coiled coil</keyword>
<feature type="compositionally biased region" description="Polar residues" evidence="2">
    <location>
        <begin position="271"/>
        <end position="280"/>
    </location>
</feature>
<feature type="region of interest" description="Disordered" evidence="2">
    <location>
        <begin position="671"/>
        <end position="766"/>
    </location>
</feature>
<dbReference type="GO" id="GO:0005826">
    <property type="term" value="C:actomyosin contractile ring"/>
    <property type="evidence" value="ECO:0007669"/>
    <property type="project" value="TreeGrafter"/>
</dbReference>
<feature type="region of interest" description="Disordered" evidence="2">
    <location>
        <begin position="1197"/>
        <end position="1240"/>
    </location>
</feature>
<feature type="compositionally biased region" description="Low complexity" evidence="2">
    <location>
        <begin position="107"/>
        <end position="132"/>
    </location>
</feature>
<feature type="region of interest" description="Disordered" evidence="2">
    <location>
        <begin position="1"/>
        <end position="43"/>
    </location>
</feature>
<dbReference type="GO" id="GO:0031106">
    <property type="term" value="P:septin ring organization"/>
    <property type="evidence" value="ECO:0007669"/>
    <property type="project" value="TreeGrafter"/>
</dbReference>
<feature type="compositionally biased region" description="Low complexity" evidence="2">
    <location>
        <begin position="281"/>
        <end position="298"/>
    </location>
</feature>
<feature type="region of interest" description="Disordered" evidence="2">
    <location>
        <begin position="57"/>
        <end position="79"/>
    </location>
</feature>
<feature type="compositionally biased region" description="Polar residues" evidence="2">
    <location>
        <begin position="1215"/>
        <end position="1240"/>
    </location>
</feature>
<protein>
    <submittedName>
        <fullName evidence="4">Rhotekin-2</fullName>
    </submittedName>
</protein>
<feature type="compositionally biased region" description="Polar residues" evidence="2">
    <location>
        <begin position="872"/>
        <end position="891"/>
    </location>
</feature>
<dbReference type="EMBL" id="GGYP01005580">
    <property type="protein sequence ID" value="MDE50351.1"/>
    <property type="molecule type" value="Transcribed_RNA"/>
</dbReference>
<reference evidence="4" key="1">
    <citation type="submission" date="2018-10" db="EMBL/GenBank/DDBJ databases">
        <title>Transcriptome assembly of Aceria tosichella (Wheat curl mite) Type 2.</title>
        <authorList>
            <person name="Scully E.D."/>
            <person name="Geib S.M."/>
            <person name="Palmer N.A."/>
            <person name="Gupta A.K."/>
            <person name="Sarath G."/>
            <person name="Tatineni S."/>
        </authorList>
    </citation>
    <scope>NUCLEOTIDE SEQUENCE</scope>
    <source>
        <strain evidence="4">LincolnNE</strain>
    </source>
</reference>
<feature type="compositionally biased region" description="Polar residues" evidence="2">
    <location>
        <begin position="133"/>
        <end position="157"/>
    </location>
</feature>
<feature type="compositionally biased region" description="Polar residues" evidence="2">
    <location>
        <begin position="849"/>
        <end position="859"/>
    </location>
</feature>
<feature type="compositionally biased region" description="Low complexity" evidence="2">
    <location>
        <begin position="743"/>
        <end position="755"/>
    </location>
</feature>
<feature type="compositionally biased region" description="Low complexity" evidence="2">
    <location>
        <begin position="1197"/>
        <end position="1214"/>
    </location>
</feature>
<dbReference type="AlphaFoldDB" id="A0A6G1SJG5"/>
<gene>
    <name evidence="4" type="primary">RTKN2</name>
    <name evidence="4" type="ORF">g.17114</name>
</gene>
<feature type="compositionally biased region" description="Polar residues" evidence="2">
    <location>
        <begin position="238"/>
        <end position="247"/>
    </location>
</feature>
<dbReference type="GO" id="GO:0000915">
    <property type="term" value="P:actomyosin contractile ring assembly"/>
    <property type="evidence" value="ECO:0007669"/>
    <property type="project" value="TreeGrafter"/>
</dbReference>
<name>A0A6G1SJG5_9ACAR</name>
<feature type="compositionally biased region" description="Polar residues" evidence="2">
    <location>
        <begin position="361"/>
        <end position="378"/>
    </location>
</feature>
<feature type="compositionally biased region" description="Low complexity" evidence="2">
    <location>
        <begin position="314"/>
        <end position="343"/>
    </location>
</feature>
<dbReference type="PANTHER" id="PTHR21538">
    <property type="entry name" value="ANILLIN/RHOTEKIN RTKN"/>
    <property type="match status" value="1"/>
</dbReference>
<feature type="compositionally biased region" description="Polar residues" evidence="2">
    <location>
        <begin position="713"/>
        <end position="742"/>
    </location>
</feature>
<feature type="compositionally biased region" description="Low complexity" evidence="2">
    <location>
        <begin position="907"/>
        <end position="942"/>
    </location>
</feature>
<organism evidence="4">
    <name type="scientific">Aceria tosichella</name>
    <name type="common">wheat curl mite</name>
    <dbReference type="NCBI Taxonomy" id="561515"/>
    <lineage>
        <taxon>Eukaryota</taxon>
        <taxon>Metazoa</taxon>
        <taxon>Ecdysozoa</taxon>
        <taxon>Arthropoda</taxon>
        <taxon>Chelicerata</taxon>
        <taxon>Arachnida</taxon>
        <taxon>Acari</taxon>
        <taxon>Acariformes</taxon>
        <taxon>Trombidiformes</taxon>
        <taxon>Prostigmata</taxon>
        <taxon>Eupodina</taxon>
        <taxon>Eriophyoidea</taxon>
        <taxon>Eriophyidae</taxon>
        <taxon>Eriophyinae</taxon>
        <taxon>Aceriini</taxon>
        <taxon>Aceria</taxon>
    </lineage>
</organism>
<sequence>MGANQSSKSRQQFAPDFNPTNHPASSLVQQTPSSNNIANKNSFSKKQLNRLLRKSLPTQMKSDGGGSNNKCKLNGNNNSDELVARVSSGQRQEQLLASKSPIYGHESSSSHQSNSVLDNNNPGGSNNNNKFNYSTDGTKYLVTGQQQQARLRSNHQATSSSLSKTTTTASSYDANRDISSKRHTTTASHMNPYADSLKASDRALEHDQRLILVRQQQQQQQQQQLQGNSIEHHHHNESNMTTSSPLASRQPVRQPLDSSNAYHYNHCHQAPNEQHANKQQSNNSSNNNSSTSRPNKSNMPLRLTKQKQMQQLKSSCSPSSASSSSPTSTGSSSSSTTASSSESLKLQQRQPLDATPGGIGSSNTRPSQLVSEQSTHTRISPKLNRPNEYPINQVERRQHQQLVATQQHHNRMANSSGEPLSWSKQQQEINLHSNINNNNGYQQQTLLANKSQQANHRANQYQHHNDQLAYLTLDSRQMLSPDLYRQYQQQQNQMDQKYGQNHSADELEQYYSRNLHLLTGCEPPSPQTAVTLHQHQNLNPNQGNPQHHLYASNTLGHMSAPLQRRYKWPKQQYQYLNTSAVLDSNNQNHQSAHHYYNQKQQQQQFHTQVPSSLSSNRYEDNIANDYTGTGLFMSITDNAPADNYYDQNLNVTSHHLFSPQSHRGFHVPAQSTLESASKSLRKSPAQRGKSRSRNPLAGIFGSIPTGADRDNHISSSKFGANTIHHLSSSKSHQNLQSTISRTASNSNGNASSSSLKRIRSSPLTAQQTSYEAMRTIDMYLIRQIARSCMDFEMEQKIDLEIRLRELAAQSMLEARNEIDVLEVEKSLLTSDQRMNCYASQLEQQRKRLSNPSLSTSDSGRGSKASRWDSMQGPITGTNNSASKSMGSQARQHQSRSDVIGATSHYESGSPSFSLISKSSQSSPSKLSPVSGESANSGSTSQQSPPPPASIVTGTADDEIETAKGSSGQQNRSSLSRSNHRVIRRPTSNSNTLSRRRDRSQRQKHRERLAQLISSQHNIDCNLTADTKATITLSELRVPLMWRDVDHFKGRGDYRRYAVFCLAKIGSQIYDTQLISDVDRQMTDLTFDDVIMFNNVELDFEVELEVYSCVYLEQFSLSSTPRKLMEKLSNSVGRAMGRRLATQTASVNYIKELEAYDKSYRFAMIASAKLTLVDASDSVKTYDLQLVSPEAHGRHSITTPHTTTHHNQTNGATNHQSTGGMAQAQSMTRHYQPGSNHNGIVTASNQRDLHKNTLPLFGHFCCRLHVRPIVFDDKDATSGYL</sequence>
<feature type="compositionally biased region" description="Polar residues" evidence="2">
    <location>
        <begin position="963"/>
        <end position="976"/>
    </location>
</feature>
<dbReference type="GO" id="GO:0000281">
    <property type="term" value="P:mitotic cytokinesis"/>
    <property type="evidence" value="ECO:0007669"/>
    <property type="project" value="TreeGrafter"/>
</dbReference>
<feature type="region of interest" description="Disordered" evidence="2">
    <location>
        <begin position="399"/>
        <end position="422"/>
    </location>
</feature>
<feature type="domain" description="Anillin homology" evidence="3">
    <location>
        <begin position="1027"/>
        <end position="1173"/>
    </location>
</feature>
<evidence type="ECO:0000256" key="2">
    <source>
        <dbReference type="SAM" id="MobiDB-lite"/>
    </source>
</evidence>
<feature type="region of interest" description="Disordered" evidence="2">
    <location>
        <begin position="234"/>
        <end position="387"/>
    </location>
</feature>
<feature type="compositionally biased region" description="Low complexity" evidence="2">
    <location>
        <begin position="158"/>
        <end position="171"/>
    </location>
</feature>
<feature type="coiled-coil region" evidence="1">
    <location>
        <begin position="789"/>
        <end position="831"/>
    </location>
</feature>
<evidence type="ECO:0000256" key="1">
    <source>
        <dbReference type="SAM" id="Coils"/>
    </source>
</evidence>
<dbReference type="InterPro" id="IPR051364">
    <property type="entry name" value="Cytokinesis/Rho-signaling"/>
</dbReference>
<evidence type="ECO:0000259" key="3">
    <source>
        <dbReference type="Pfam" id="PF08174"/>
    </source>
</evidence>
<accession>A0A6G1SJG5</accession>
<evidence type="ECO:0000313" key="4">
    <source>
        <dbReference type="EMBL" id="MDE50351.1"/>
    </source>
</evidence>
<proteinExistence type="predicted"/>
<feature type="compositionally biased region" description="Basic residues" evidence="2">
    <location>
        <begin position="993"/>
        <end position="1005"/>
    </location>
</feature>
<dbReference type="Pfam" id="PF08174">
    <property type="entry name" value="Anillin"/>
    <property type="match status" value="1"/>
</dbReference>